<name>A0A031WGA1_CLODI</name>
<dbReference type="Proteomes" id="UP000189137">
    <property type="component" value="Unassembled WGS sequence"/>
</dbReference>
<accession>A0A031WGA1</accession>
<dbReference type="Proteomes" id="UP000411588">
    <property type="component" value="Unassembled WGS sequence"/>
</dbReference>
<dbReference type="RefSeq" id="WP_003437697.1">
    <property type="nucleotide sequence ID" value="NZ_AP031492.1"/>
</dbReference>
<reference evidence="5" key="4">
    <citation type="submission" date="2021-06" db="EMBL/GenBank/DDBJ databases">
        <authorList>
            <consortium name="NCBI Pathogen Detection Project"/>
        </authorList>
    </citation>
    <scope>NUCLEOTIDE SEQUENCE</scope>
    <source>
        <strain evidence="5">HN1000</strain>
    </source>
</reference>
<evidence type="ECO:0000313" key="3">
    <source>
        <dbReference type="EMBL" id="CDS84396.1"/>
    </source>
</evidence>
<dbReference type="EMBL" id="LK932478">
    <property type="protein sequence ID" value="CDS83958.1"/>
    <property type="molecule type" value="Genomic_DNA"/>
</dbReference>
<reference evidence="5" key="2">
    <citation type="journal article" date="2018" name="Genome Biol.">
        <title>SKESA: strategic k-mer extension for scrupulous assemblies.</title>
        <authorList>
            <person name="Souvorov A."/>
            <person name="Agarwala R."/>
            <person name="Lipman D.J."/>
        </authorList>
    </citation>
    <scope>NUCLEOTIDE SEQUENCE</scope>
    <source>
        <strain evidence="5">HN1000</strain>
    </source>
</reference>
<dbReference type="KEGG" id="pdf:CD630DERM_06270"/>
<reference evidence="2" key="1">
    <citation type="submission" date="2014-07" db="EMBL/GenBank/DDBJ databases">
        <authorList>
            <person name="Monot Marc"/>
        </authorList>
    </citation>
    <scope>NUCLEOTIDE SEQUENCE</scope>
    <source>
        <strain evidence="4">7032989</strain>
        <strain evidence="3">7032994</strain>
    </source>
</reference>
<evidence type="ECO:0000313" key="7">
    <source>
        <dbReference type="EMBL" id="VFD31956.1"/>
    </source>
</evidence>
<dbReference type="InterPro" id="IPR014875">
    <property type="entry name" value="Mor_transcription_activator"/>
</dbReference>
<evidence type="ECO:0000259" key="1">
    <source>
        <dbReference type="Pfam" id="PF08765"/>
    </source>
</evidence>
<dbReference type="AlphaFoldDB" id="A0A031WGA1"/>
<dbReference type="EMBL" id="FUPS01000003">
    <property type="protein sequence ID" value="SJS10237.1"/>
    <property type="molecule type" value="Genomic_DNA"/>
</dbReference>
<dbReference type="InterPro" id="IPR009057">
    <property type="entry name" value="Homeodomain-like_sf"/>
</dbReference>
<evidence type="ECO:0000313" key="5">
    <source>
        <dbReference type="EMBL" id="HBH1544522.1"/>
    </source>
</evidence>
<dbReference type="Proteomes" id="UP000878956">
    <property type="component" value="Unassembled WGS sequence"/>
</dbReference>
<dbReference type="GeneID" id="66353122"/>
<dbReference type="Gene3D" id="1.10.10.60">
    <property type="entry name" value="Homeodomain-like"/>
    <property type="match status" value="1"/>
</dbReference>
<evidence type="ECO:0000313" key="6">
    <source>
        <dbReference type="EMBL" id="SJS10237.1"/>
    </source>
</evidence>
<evidence type="ECO:0000313" key="4">
    <source>
        <dbReference type="EMBL" id="CDT81386.1"/>
    </source>
</evidence>
<dbReference type="Pfam" id="PF08765">
    <property type="entry name" value="Mor"/>
    <property type="match status" value="1"/>
</dbReference>
<dbReference type="EMBL" id="DAEPXK010000092">
    <property type="protein sequence ID" value="HBH1544522.1"/>
    <property type="molecule type" value="Genomic_DNA"/>
</dbReference>
<evidence type="ECO:0000313" key="8">
    <source>
        <dbReference type="Proteomes" id="UP000189137"/>
    </source>
</evidence>
<organism evidence="2">
    <name type="scientific">Clostridioides difficile</name>
    <name type="common">Peptoclostridium difficile</name>
    <dbReference type="NCBI Taxonomy" id="1496"/>
    <lineage>
        <taxon>Bacteria</taxon>
        <taxon>Bacillati</taxon>
        <taxon>Bacillota</taxon>
        <taxon>Clostridia</taxon>
        <taxon>Peptostreptococcales</taxon>
        <taxon>Peptostreptococcaceae</taxon>
        <taxon>Clostridioides</taxon>
    </lineage>
</organism>
<evidence type="ECO:0000313" key="2">
    <source>
        <dbReference type="EMBL" id="CDS83958.1"/>
    </source>
</evidence>
<dbReference type="EMBL" id="CAADAN010000005">
    <property type="protein sequence ID" value="VFD31956.1"/>
    <property type="molecule type" value="Genomic_DNA"/>
</dbReference>
<evidence type="ECO:0000313" key="9">
    <source>
        <dbReference type="Proteomes" id="UP000411588"/>
    </source>
</evidence>
<protein>
    <submittedName>
        <fullName evidence="2 5">Transcriptional regulator</fullName>
    </submittedName>
    <submittedName>
        <fullName evidence="7">Transcriptional regulator, activator Mor</fullName>
    </submittedName>
    <submittedName>
        <fullName evidence="6">Uncharacterized conserved protein</fullName>
    </submittedName>
</protein>
<reference evidence="7 9" key="3">
    <citation type="submission" date="2019-02" db="EMBL/GenBank/DDBJ databases">
        <authorList>
            <consortium name="Pathogen Informatics"/>
        </authorList>
    </citation>
    <scope>NUCLEOTIDE SEQUENCE [LARGE SCALE GENOMIC DNA]</scope>
    <source>
        <strain evidence="9">clo34</strain>
        <strain evidence="7">Clo34</strain>
        <strain evidence="6 8">VRECD0157</strain>
    </source>
</reference>
<proteinExistence type="predicted"/>
<dbReference type="EMBL" id="LK932362">
    <property type="protein sequence ID" value="CDS84396.1"/>
    <property type="molecule type" value="Genomic_DNA"/>
</dbReference>
<gene>
    <name evidence="4" type="ORF">BN1095_870001</name>
    <name evidence="2" type="ORF">BN1096_280002</name>
    <name evidence="3" type="ORF">BN1097_270002</name>
    <name evidence="5" type="ORF">KRM00_004075</name>
    <name evidence="7" type="ORF">SAMEA1402399_01879</name>
    <name evidence="6" type="ORF">SAMEA3375112_01290</name>
</gene>
<dbReference type="EMBL" id="LK933531">
    <property type="protein sequence ID" value="CDT81386.1"/>
    <property type="molecule type" value="Genomic_DNA"/>
</dbReference>
<dbReference type="PATRIC" id="fig|1496.1373.peg.3381"/>
<dbReference type="SUPFAM" id="SSF46689">
    <property type="entry name" value="Homeodomain-like"/>
    <property type="match status" value="1"/>
</dbReference>
<feature type="domain" description="Mor transcription activator" evidence="1">
    <location>
        <begin position="7"/>
        <end position="90"/>
    </location>
</feature>
<sequence length="91" mass="10875">MLELRKIIELLEEHKIEVSIPKELHKYSLLEYLELCQQSGGTYFYIKTLEGALKEARNELMIKLFNGKNYMELARMFEMSVINVRHIVRKK</sequence>